<protein>
    <recommendedName>
        <fullName evidence="3">C2H2-type domain-containing protein</fullName>
    </recommendedName>
</protein>
<evidence type="ECO:0000313" key="2">
    <source>
        <dbReference type="Proteomes" id="UP000774617"/>
    </source>
</evidence>
<comment type="caution">
    <text evidence="1">The sequence shown here is derived from an EMBL/GenBank/DDBJ whole genome shotgun (WGS) entry which is preliminary data.</text>
</comment>
<dbReference type="EMBL" id="JAGTJR010000004">
    <property type="protein sequence ID" value="KAH7061416.1"/>
    <property type="molecule type" value="Genomic_DNA"/>
</dbReference>
<gene>
    <name evidence="1" type="ORF">B0J12DRAFT_293225</name>
</gene>
<organism evidence="1 2">
    <name type="scientific">Macrophomina phaseolina</name>
    <dbReference type="NCBI Taxonomy" id="35725"/>
    <lineage>
        <taxon>Eukaryota</taxon>
        <taxon>Fungi</taxon>
        <taxon>Dikarya</taxon>
        <taxon>Ascomycota</taxon>
        <taxon>Pezizomycotina</taxon>
        <taxon>Dothideomycetes</taxon>
        <taxon>Dothideomycetes incertae sedis</taxon>
        <taxon>Botryosphaeriales</taxon>
        <taxon>Botryosphaeriaceae</taxon>
        <taxon>Macrophomina</taxon>
    </lineage>
</organism>
<proteinExistence type="predicted"/>
<reference evidence="1 2" key="1">
    <citation type="journal article" date="2021" name="Nat. Commun.">
        <title>Genetic determinants of endophytism in the Arabidopsis root mycobiome.</title>
        <authorList>
            <person name="Mesny F."/>
            <person name="Miyauchi S."/>
            <person name="Thiergart T."/>
            <person name="Pickel B."/>
            <person name="Atanasova L."/>
            <person name="Karlsson M."/>
            <person name="Huettel B."/>
            <person name="Barry K.W."/>
            <person name="Haridas S."/>
            <person name="Chen C."/>
            <person name="Bauer D."/>
            <person name="Andreopoulos W."/>
            <person name="Pangilinan J."/>
            <person name="LaButti K."/>
            <person name="Riley R."/>
            <person name="Lipzen A."/>
            <person name="Clum A."/>
            <person name="Drula E."/>
            <person name="Henrissat B."/>
            <person name="Kohler A."/>
            <person name="Grigoriev I.V."/>
            <person name="Martin F.M."/>
            <person name="Hacquard S."/>
        </authorList>
    </citation>
    <scope>NUCLEOTIDE SEQUENCE [LARGE SCALE GENOMIC DNA]</scope>
    <source>
        <strain evidence="1 2">MPI-SDFR-AT-0080</strain>
    </source>
</reference>
<keyword evidence="2" id="KW-1185">Reference proteome</keyword>
<name>A0ABQ8GRF6_9PEZI</name>
<evidence type="ECO:0008006" key="3">
    <source>
        <dbReference type="Google" id="ProtNLM"/>
    </source>
</evidence>
<accession>A0ABQ8GRF6</accession>
<evidence type="ECO:0000313" key="1">
    <source>
        <dbReference type="EMBL" id="KAH7061416.1"/>
    </source>
</evidence>
<dbReference type="Proteomes" id="UP000774617">
    <property type="component" value="Unassembled WGS sequence"/>
</dbReference>
<sequence length="202" mass="22087">MTAVLRGDATHKHREPIATWTRITGCVAHFPRSMPAPPRRMPPLRQPSACNPTPASTLPPDRLALRRASTSTLAGMLHRCRHCRKPLAARFELLVHRSSAMRVDRFAASAHYCTSVRFARTSLCYSRPVTNHLPSPVTHSARHAVSARARDSTSSFDTLFISSLDRSPAGLTVNGAPWLAVFSPGPVDDGMLHSCPSADEPH</sequence>